<evidence type="ECO:0000313" key="1">
    <source>
        <dbReference type="EMBL" id="SDN23997.1"/>
    </source>
</evidence>
<dbReference type="RefSeq" id="WP_092074963.1">
    <property type="nucleotide sequence ID" value="NZ_FNHB01000015.1"/>
</dbReference>
<dbReference type="Proteomes" id="UP000214880">
    <property type="component" value="Unassembled WGS sequence"/>
</dbReference>
<dbReference type="EMBL" id="FNHB01000015">
    <property type="protein sequence ID" value="SDN23997.1"/>
    <property type="molecule type" value="Genomic_DNA"/>
</dbReference>
<dbReference type="AlphaFoldDB" id="A0A1G9ZSA9"/>
<proteinExistence type="predicted"/>
<name>A0A1G9ZSA9_9FIRM</name>
<dbReference type="STRING" id="146817.SAMN04488502_11547"/>
<evidence type="ECO:0000313" key="2">
    <source>
        <dbReference type="Proteomes" id="UP000214880"/>
    </source>
</evidence>
<keyword evidence="2" id="KW-1185">Reference proteome</keyword>
<protein>
    <submittedName>
        <fullName evidence="1">Uncharacterized protein</fullName>
    </submittedName>
</protein>
<organism evidence="1 2">
    <name type="scientific">Dendrosporobacter quercicolus</name>
    <dbReference type="NCBI Taxonomy" id="146817"/>
    <lineage>
        <taxon>Bacteria</taxon>
        <taxon>Bacillati</taxon>
        <taxon>Bacillota</taxon>
        <taxon>Negativicutes</taxon>
        <taxon>Selenomonadales</taxon>
        <taxon>Sporomusaceae</taxon>
        <taxon>Dendrosporobacter</taxon>
    </lineage>
</organism>
<reference evidence="1 2" key="1">
    <citation type="submission" date="2016-10" db="EMBL/GenBank/DDBJ databases">
        <authorList>
            <person name="de Groot N.N."/>
        </authorList>
    </citation>
    <scope>NUCLEOTIDE SEQUENCE [LARGE SCALE GENOMIC DNA]</scope>
    <source>
        <strain evidence="1 2">DSM 1736</strain>
    </source>
</reference>
<gene>
    <name evidence="1" type="ORF">SAMN04488502_11547</name>
</gene>
<sequence>MESKETAKIRQVIEELGAIVRTMPATIGILQEEIDRCQAAIMDIDHWLEINDFPVRVGGKMSKKIKELRIKRRDLKDNLTILMPIYDFFIEHESVFKQMDKLRGNIRKQVAYVNKERRYTPRVLFELFGQEPPANTMSAAMRKAEG</sequence>
<accession>A0A1G9ZSA9</accession>